<dbReference type="PANTHER" id="PTHR38825:SF1">
    <property type="entry name" value="TRANSPORTER, LYSE FAMILY"/>
    <property type="match status" value="1"/>
</dbReference>
<keyword evidence="3 6" id="KW-0812">Transmembrane</keyword>
<dbReference type="Pfam" id="PF01810">
    <property type="entry name" value="LysE"/>
    <property type="match status" value="1"/>
</dbReference>
<keyword evidence="8" id="KW-1185">Reference proteome</keyword>
<evidence type="ECO:0000256" key="3">
    <source>
        <dbReference type="ARBA" id="ARBA00022692"/>
    </source>
</evidence>
<proteinExistence type="predicted"/>
<feature type="transmembrane region" description="Helical" evidence="6">
    <location>
        <begin position="71"/>
        <end position="91"/>
    </location>
</feature>
<sequence>MELAMIFSTAFVVGFSGAMMPGPLLTVTVGESARRGFVAGPLLVLGHGILELALILALAGGLSSFFKKTGVSHTVAVLGGAFLIYMGYGMARDAFYKRVSLAAAGPAGEGCGNPGGAGVEKEALKGAGGVRLHPVLAGVLTSVSNPYWTLWWATVGLGYITLSLRSGFAGLASFFTGHILADLVWYSLIAAAVAGGRKFLKEGVYRGVLVVCGVFLIGLGGYFLYFGLFT</sequence>
<gene>
    <name evidence="7" type="primary">RhtB</name>
    <name evidence="7" type="ordered locus">PTH_0466</name>
</gene>
<name>A5D544_PELTS</name>
<dbReference type="PANTHER" id="PTHR38825">
    <property type="entry name" value="LYSINE EXPORTER PROTEIN (LYSE/YGGA)"/>
    <property type="match status" value="1"/>
</dbReference>
<evidence type="ECO:0000313" key="8">
    <source>
        <dbReference type="Proteomes" id="UP000006556"/>
    </source>
</evidence>
<dbReference type="InterPro" id="IPR001123">
    <property type="entry name" value="LeuE-type"/>
</dbReference>
<protein>
    <submittedName>
        <fullName evidence="7">Putative threonine efflux protein</fullName>
    </submittedName>
</protein>
<evidence type="ECO:0000256" key="1">
    <source>
        <dbReference type="ARBA" id="ARBA00004651"/>
    </source>
</evidence>
<reference evidence="8" key="1">
    <citation type="journal article" date="2008" name="Genome Res.">
        <title>The genome of Pelotomaculum thermopropionicum reveals niche-associated evolution in anaerobic microbiota.</title>
        <authorList>
            <person name="Kosaka T."/>
            <person name="Kato S."/>
            <person name="Shimoyama T."/>
            <person name="Ishii S."/>
            <person name="Abe T."/>
            <person name="Watanabe K."/>
        </authorList>
    </citation>
    <scope>NUCLEOTIDE SEQUENCE [LARGE SCALE GENOMIC DNA]</scope>
    <source>
        <strain evidence="8">DSM 13744 / JCM 10971 / SI</strain>
    </source>
</reference>
<dbReference type="STRING" id="370438.PTH_0466"/>
<organism evidence="7 8">
    <name type="scientific">Pelotomaculum thermopropionicum (strain DSM 13744 / JCM 10971 / SI)</name>
    <dbReference type="NCBI Taxonomy" id="370438"/>
    <lineage>
        <taxon>Bacteria</taxon>
        <taxon>Bacillati</taxon>
        <taxon>Bacillota</taxon>
        <taxon>Clostridia</taxon>
        <taxon>Eubacteriales</taxon>
        <taxon>Desulfotomaculaceae</taxon>
        <taxon>Pelotomaculum</taxon>
    </lineage>
</organism>
<dbReference type="GO" id="GO:0005886">
    <property type="term" value="C:plasma membrane"/>
    <property type="evidence" value="ECO:0007669"/>
    <property type="project" value="UniProtKB-SubCell"/>
</dbReference>
<feature type="transmembrane region" description="Helical" evidence="6">
    <location>
        <begin position="171"/>
        <end position="195"/>
    </location>
</feature>
<evidence type="ECO:0000256" key="2">
    <source>
        <dbReference type="ARBA" id="ARBA00022475"/>
    </source>
</evidence>
<accession>A5D544</accession>
<dbReference type="GO" id="GO:0006865">
    <property type="term" value="P:amino acid transport"/>
    <property type="evidence" value="ECO:0007669"/>
    <property type="project" value="InterPro"/>
</dbReference>
<feature type="transmembrane region" description="Helical" evidence="6">
    <location>
        <begin position="36"/>
        <end position="59"/>
    </location>
</feature>
<comment type="subcellular location">
    <subcellularLocation>
        <location evidence="1">Cell membrane</location>
        <topology evidence="1">Multi-pass membrane protein</topology>
    </subcellularLocation>
</comment>
<keyword evidence="4 6" id="KW-1133">Transmembrane helix</keyword>
<dbReference type="AlphaFoldDB" id="A5D544"/>
<dbReference type="Proteomes" id="UP000006556">
    <property type="component" value="Chromosome"/>
</dbReference>
<dbReference type="eggNOG" id="COG1280">
    <property type="taxonomic scope" value="Bacteria"/>
</dbReference>
<dbReference type="HOGENOM" id="CLU_104651_0_0_9"/>
<evidence type="ECO:0000256" key="5">
    <source>
        <dbReference type="ARBA" id="ARBA00023136"/>
    </source>
</evidence>
<dbReference type="EMBL" id="AP009389">
    <property type="protein sequence ID" value="BAF58647.1"/>
    <property type="molecule type" value="Genomic_DNA"/>
</dbReference>
<evidence type="ECO:0000313" key="7">
    <source>
        <dbReference type="EMBL" id="BAF58647.1"/>
    </source>
</evidence>
<evidence type="ECO:0000256" key="4">
    <source>
        <dbReference type="ARBA" id="ARBA00022989"/>
    </source>
</evidence>
<evidence type="ECO:0000256" key="6">
    <source>
        <dbReference type="SAM" id="Phobius"/>
    </source>
</evidence>
<feature type="transmembrane region" description="Helical" evidence="6">
    <location>
        <begin position="207"/>
        <end position="228"/>
    </location>
</feature>
<keyword evidence="5 6" id="KW-0472">Membrane</keyword>
<keyword evidence="2" id="KW-1003">Cell membrane</keyword>
<dbReference type="KEGG" id="pth:PTH_0466"/>